<protein>
    <submittedName>
        <fullName evidence="7">Vacuolar protein sorting-associated protein 45 homolog</fullName>
    </submittedName>
</protein>
<dbReference type="PANTHER" id="PTHR11679">
    <property type="entry name" value="VESICLE PROTEIN SORTING-ASSOCIATED"/>
    <property type="match status" value="1"/>
</dbReference>
<dbReference type="Pfam" id="PF00995">
    <property type="entry name" value="Sec1"/>
    <property type="match status" value="1"/>
</dbReference>
<name>A0A6P5U2U0_PRUAV</name>
<dbReference type="InterPro" id="IPR043154">
    <property type="entry name" value="Sec-1-like_dom1"/>
</dbReference>
<dbReference type="FunFam" id="3.40.50.2060:FF:000007">
    <property type="entry name" value="Vacuolar sorting protein"/>
    <property type="match status" value="1"/>
</dbReference>
<dbReference type="KEGG" id="pavi:110773431"/>
<dbReference type="AlphaFoldDB" id="A0A6P5U2U0"/>
<reference evidence="7" key="1">
    <citation type="submission" date="2025-08" db="UniProtKB">
        <authorList>
            <consortium name="RefSeq"/>
        </authorList>
    </citation>
    <scope>IDENTIFICATION</scope>
</reference>
<keyword evidence="6" id="KW-1185">Reference proteome</keyword>
<evidence type="ECO:0000256" key="1">
    <source>
        <dbReference type="ARBA" id="ARBA00004184"/>
    </source>
</evidence>
<dbReference type="GO" id="GO:0006886">
    <property type="term" value="P:intracellular protein transport"/>
    <property type="evidence" value="ECO:0007669"/>
    <property type="project" value="UniProtKB-ARBA"/>
</dbReference>
<dbReference type="GO" id="GO:0016192">
    <property type="term" value="P:vesicle-mediated transport"/>
    <property type="evidence" value="ECO:0007669"/>
    <property type="project" value="InterPro"/>
</dbReference>
<sequence>MVLVSAVRDYISRMLQDISGMKVLILDSHTVSIVSVAYSQSELLQKEVFLVELVDSISKSRESMSHLKAVYFLAPTSENIQYLRRHLVAPRFGEYHLFFSNILKDTQIHILADSDEHEVVQQLQEFYADFVASDPYHFTLNMPSNHIYMLPAVVDHSNLQRFSDRVVDGIAAVFLALKRRPVIRYQRTSDIAKRIAQETAVSTVVYSK</sequence>
<proteinExistence type="inferred from homology"/>
<accession>A0A6P5U2U0</accession>
<organism evidence="6 7">
    <name type="scientific">Prunus avium</name>
    <name type="common">Cherry</name>
    <name type="synonym">Cerasus avium</name>
    <dbReference type="NCBI Taxonomy" id="42229"/>
    <lineage>
        <taxon>Eukaryota</taxon>
        <taxon>Viridiplantae</taxon>
        <taxon>Streptophyta</taxon>
        <taxon>Embryophyta</taxon>
        <taxon>Tracheophyta</taxon>
        <taxon>Spermatophyta</taxon>
        <taxon>Magnoliopsida</taxon>
        <taxon>eudicotyledons</taxon>
        <taxon>Gunneridae</taxon>
        <taxon>Pentapetalae</taxon>
        <taxon>rosids</taxon>
        <taxon>fabids</taxon>
        <taxon>Rosales</taxon>
        <taxon>Rosaceae</taxon>
        <taxon>Amygdaloideae</taxon>
        <taxon>Amygdaleae</taxon>
        <taxon>Prunus</taxon>
    </lineage>
</organism>
<keyword evidence="3" id="KW-0813">Transport</keyword>
<evidence type="ECO:0000313" key="7">
    <source>
        <dbReference type="RefSeq" id="XP_021833647.1"/>
    </source>
</evidence>
<dbReference type="SUPFAM" id="SSF56815">
    <property type="entry name" value="Sec1/munc18-like (SM) proteins"/>
    <property type="match status" value="1"/>
</dbReference>
<dbReference type="InterPro" id="IPR001619">
    <property type="entry name" value="Sec1-like"/>
</dbReference>
<gene>
    <name evidence="7" type="primary">LOC110773431</name>
</gene>
<keyword evidence="4" id="KW-0653">Protein transport</keyword>
<comment type="subcellular location">
    <subcellularLocation>
        <location evidence="1">Endomembrane system</location>
        <topology evidence="1">Peripheral membrane protein</topology>
    </subcellularLocation>
</comment>
<dbReference type="Gene3D" id="3.40.50.1910">
    <property type="match status" value="1"/>
</dbReference>
<dbReference type="InterPro" id="IPR027482">
    <property type="entry name" value="Sec1-like_dom2"/>
</dbReference>
<dbReference type="Proteomes" id="UP000515124">
    <property type="component" value="Unplaced"/>
</dbReference>
<evidence type="ECO:0000313" key="6">
    <source>
        <dbReference type="Proteomes" id="UP000515124"/>
    </source>
</evidence>
<dbReference type="GO" id="GO:0098588">
    <property type="term" value="C:bounding membrane of organelle"/>
    <property type="evidence" value="ECO:0007669"/>
    <property type="project" value="UniProtKB-ARBA"/>
</dbReference>
<dbReference type="RefSeq" id="XP_021833647.1">
    <property type="nucleotide sequence ID" value="XM_021977955.1"/>
</dbReference>
<dbReference type="InterPro" id="IPR036045">
    <property type="entry name" value="Sec1-like_sf"/>
</dbReference>
<dbReference type="GeneID" id="110773431"/>
<evidence type="ECO:0000256" key="4">
    <source>
        <dbReference type="ARBA" id="ARBA00022927"/>
    </source>
</evidence>
<dbReference type="GO" id="GO:0031338">
    <property type="term" value="P:regulation of vesicle fusion"/>
    <property type="evidence" value="ECO:0007669"/>
    <property type="project" value="UniProtKB-ARBA"/>
</dbReference>
<dbReference type="GO" id="GO:0031201">
    <property type="term" value="C:SNARE complex"/>
    <property type="evidence" value="ECO:0007669"/>
    <property type="project" value="UniProtKB-ARBA"/>
</dbReference>
<dbReference type="GO" id="GO:0005794">
    <property type="term" value="C:Golgi apparatus"/>
    <property type="evidence" value="ECO:0007669"/>
    <property type="project" value="UniProtKB-ARBA"/>
</dbReference>
<keyword evidence="5" id="KW-0472">Membrane</keyword>
<evidence type="ECO:0000256" key="3">
    <source>
        <dbReference type="ARBA" id="ARBA00022448"/>
    </source>
</evidence>
<comment type="similarity">
    <text evidence="2">Belongs to the STXBP/unc-18/SEC1 family.</text>
</comment>
<dbReference type="Gene3D" id="3.40.50.2060">
    <property type="match status" value="1"/>
</dbReference>
<evidence type="ECO:0000256" key="5">
    <source>
        <dbReference type="ARBA" id="ARBA00023136"/>
    </source>
</evidence>
<evidence type="ECO:0000256" key="2">
    <source>
        <dbReference type="ARBA" id="ARBA00009884"/>
    </source>
</evidence>